<dbReference type="Gene3D" id="2.40.10.10">
    <property type="entry name" value="Trypsin-like serine proteases"/>
    <property type="match status" value="2"/>
</dbReference>
<keyword evidence="1" id="KW-1015">Disulfide bond</keyword>
<evidence type="ECO:0000259" key="3">
    <source>
        <dbReference type="PROSITE" id="PS50240"/>
    </source>
</evidence>
<dbReference type="EMBL" id="HACA01009208">
    <property type="protein sequence ID" value="CDW26569.1"/>
    <property type="molecule type" value="Transcribed_RNA"/>
</dbReference>
<dbReference type="PROSITE" id="PS50240">
    <property type="entry name" value="TRYPSIN_DOM"/>
    <property type="match status" value="1"/>
</dbReference>
<dbReference type="PANTHER" id="PTHR24256">
    <property type="entry name" value="TRYPTASE-RELATED"/>
    <property type="match status" value="1"/>
</dbReference>
<comment type="similarity">
    <text evidence="2">Belongs to the peptidase S1 family. CLIP subfamily.</text>
</comment>
<sequence length="165" mass="18933">KGYYTDELALIELNDPLIFNDHVRATCLEKFSLEDNICLVAGWADVNKEGVTFIQYLDRIPLPMISQEECNSQSHYNKLLNGNSLCTSSKHQNILCRMDSGAPLLCYQGDRWRLRGILSREGSAFCQLFQIFSHVLIHGNHGLVMLLEKTNHNRNKYLSNMKKDI</sequence>
<dbReference type="GO" id="GO:0006508">
    <property type="term" value="P:proteolysis"/>
    <property type="evidence" value="ECO:0007669"/>
    <property type="project" value="InterPro"/>
</dbReference>
<dbReference type="InterPro" id="IPR051487">
    <property type="entry name" value="Ser/Thr_Proteases_Immune/Dev"/>
</dbReference>
<evidence type="ECO:0000256" key="2">
    <source>
        <dbReference type="ARBA" id="ARBA00024195"/>
    </source>
</evidence>
<dbReference type="InterPro" id="IPR009003">
    <property type="entry name" value="Peptidase_S1_PA"/>
</dbReference>
<proteinExistence type="inferred from homology"/>
<accession>A0A0K2TKX3</accession>
<reference evidence="4" key="1">
    <citation type="submission" date="2014-05" db="EMBL/GenBank/DDBJ databases">
        <authorList>
            <person name="Chronopoulou M."/>
        </authorList>
    </citation>
    <scope>NUCLEOTIDE SEQUENCE</scope>
    <source>
        <tissue evidence="4">Whole organism</tissue>
    </source>
</reference>
<evidence type="ECO:0000313" key="4">
    <source>
        <dbReference type="EMBL" id="CDW26569.1"/>
    </source>
</evidence>
<protein>
    <recommendedName>
        <fullName evidence="3">Peptidase S1 domain-containing protein</fullName>
    </recommendedName>
</protein>
<organism evidence="4">
    <name type="scientific">Lepeophtheirus salmonis</name>
    <name type="common">Salmon louse</name>
    <name type="synonym">Caligus salmonis</name>
    <dbReference type="NCBI Taxonomy" id="72036"/>
    <lineage>
        <taxon>Eukaryota</taxon>
        <taxon>Metazoa</taxon>
        <taxon>Ecdysozoa</taxon>
        <taxon>Arthropoda</taxon>
        <taxon>Crustacea</taxon>
        <taxon>Multicrustacea</taxon>
        <taxon>Hexanauplia</taxon>
        <taxon>Copepoda</taxon>
        <taxon>Siphonostomatoida</taxon>
        <taxon>Caligidae</taxon>
        <taxon>Lepeophtheirus</taxon>
    </lineage>
</organism>
<feature type="non-terminal residue" evidence="4">
    <location>
        <position position="1"/>
    </location>
</feature>
<feature type="domain" description="Peptidase S1" evidence="3">
    <location>
        <begin position="1"/>
        <end position="165"/>
    </location>
</feature>
<dbReference type="InterPro" id="IPR043504">
    <property type="entry name" value="Peptidase_S1_PA_chymotrypsin"/>
</dbReference>
<dbReference type="OrthoDB" id="2019384at2759"/>
<evidence type="ECO:0000256" key="1">
    <source>
        <dbReference type="ARBA" id="ARBA00023157"/>
    </source>
</evidence>
<dbReference type="Pfam" id="PF00089">
    <property type="entry name" value="Trypsin"/>
    <property type="match status" value="1"/>
</dbReference>
<name>A0A0K2TKX3_LEPSM</name>
<dbReference type="SUPFAM" id="SSF50494">
    <property type="entry name" value="Trypsin-like serine proteases"/>
    <property type="match status" value="1"/>
</dbReference>
<dbReference type="AlphaFoldDB" id="A0A0K2TKX3"/>
<dbReference type="InterPro" id="IPR001254">
    <property type="entry name" value="Trypsin_dom"/>
</dbReference>
<gene>
    <name evidence="4" type="primary">SCRASP3</name>
</gene>
<dbReference type="GO" id="GO:0004252">
    <property type="term" value="F:serine-type endopeptidase activity"/>
    <property type="evidence" value="ECO:0007669"/>
    <property type="project" value="InterPro"/>
</dbReference>